<dbReference type="OrthoDB" id="3650881at2759"/>
<protein>
    <submittedName>
        <fullName evidence="2">Uncharacterized protein</fullName>
    </submittedName>
</protein>
<organism evidence="2 3">
    <name type="scientific">Cercospora zeae-maydis SCOH1-5</name>
    <dbReference type="NCBI Taxonomy" id="717836"/>
    <lineage>
        <taxon>Eukaryota</taxon>
        <taxon>Fungi</taxon>
        <taxon>Dikarya</taxon>
        <taxon>Ascomycota</taxon>
        <taxon>Pezizomycotina</taxon>
        <taxon>Dothideomycetes</taxon>
        <taxon>Dothideomycetidae</taxon>
        <taxon>Mycosphaerellales</taxon>
        <taxon>Mycosphaerellaceae</taxon>
        <taxon>Cercospora</taxon>
    </lineage>
</organism>
<feature type="compositionally biased region" description="Low complexity" evidence="1">
    <location>
        <begin position="528"/>
        <end position="542"/>
    </location>
</feature>
<accession>A0A6A6FG29</accession>
<dbReference type="AlphaFoldDB" id="A0A6A6FG29"/>
<evidence type="ECO:0000313" key="2">
    <source>
        <dbReference type="EMBL" id="KAF2212372.1"/>
    </source>
</evidence>
<name>A0A6A6FG29_9PEZI</name>
<evidence type="ECO:0000313" key="3">
    <source>
        <dbReference type="Proteomes" id="UP000799539"/>
    </source>
</evidence>
<feature type="compositionally biased region" description="Gly residues" evidence="1">
    <location>
        <begin position="174"/>
        <end position="190"/>
    </location>
</feature>
<evidence type="ECO:0000256" key="1">
    <source>
        <dbReference type="SAM" id="MobiDB-lite"/>
    </source>
</evidence>
<feature type="region of interest" description="Disordered" evidence="1">
    <location>
        <begin position="77"/>
        <end position="99"/>
    </location>
</feature>
<feature type="region of interest" description="Disordered" evidence="1">
    <location>
        <begin position="157"/>
        <end position="588"/>
    </location>
</feature>
<feature type="compositionally biased region" description="Polar residues" evidence="1">
    <location>
        <begin position="275"/>
        <end position="285"/>
    </location>
</feature>
<keyword evidence="3" id="KW-1185">Reference proteome</keyword>
<feature type="compositionally biased region" description="Basic and acidic residues" evidence="1">
    <location>
        <begin position="543"/>
        <end position="553"/>
    </location>
</feature>
<feature type="compositionally biased region" description="Basic and acidic residues" evidence="1">
    <location>
        <begin position="228"/>
        <end position="244"/>
    </location>
</feature>
<feature type="compositionally biased region" description="Polar residues" evidence="1">
    <location>
        <begin position="455"/>
        <end position="472"/>
    </location>
</feature>
<dbReference type="EMBL" id="ML992673">
    <property type="protein sequence ID" value="KAF2212372.1"/>
    <property type="molecule type" value="Genomic_DNA"/>
</dbReference>
<reference evidence="2" key="1">
    <citation type="journal article" date="2020" name="Stud. Mycol.">
        <title>101 Dothideomycetes genomes: a test case for predicting lifestyles and emergence of pathogens.</title>
        <authorList>
            <person name="Haridas S."/>
            <person name="Albert R."/>
            <person name="Binder M."/>
            <person name="Bloem J."/>
            <person name="Labutti K."/>
            <person name="Salamov A."/>
            <person name="Andreopoulos B."/>
            <person name="Baker S."/>
            <person name="Barry K."/>
            <person name="Bills G."/>
            <person name="Bluhm B."/>
            <person name="Cannon C."/>
            <person name="Castanera R."/>
            <person name="Culley D."/>
            <person name="Daum C."/>
            <person name="Ezra D."/>
            <person name="Gonzalez J."/>
            <person name="Henrissat B."/>
            <person name="Kuo A."/>
            <person name="Liang C."/>
            <person name="Lipzen A."/>
            <person name="Lutzoni F."/>
            <person name="Magnuson J."/>
            <person name="Mondo S."/>
            <person name="Nolan M."/>
            <person name="Ohm R."/>
            <person name="Pangilinan J."/>
            <person name="Park H.-J."/>
            <person name="Ramirez L."/>
            <person name="Alfaro M."/>
            <person name="Sun H."/>
            <person name="Tritt A."/>
            <person name="Yoshinaga Y."/>
            <person name="Zwiers L.-H."/>
            <person name="Turgeon B."/>
            <person name="Goodwin S."/>
            <person name="Spatafora J."/>
            <person name="Crous P."/>
            <person name="Grigoriev I."/>
        </authorList>
    </citation>
    <scope>NUCLEOTIDE SEQUENCE</scope>
    <source>
        <strain evidence="2">SCOH1-5</strain>
    </source>
</reference>
<feature type="compositionally biased region" description="Basic residues" evidence="1">
    <location>
        <begin position="161"/>
        <end position="170"/>
    </location>
</feature>
<dbReference type="Proteomes" id="UP000799539">
    <property type="component" value="Unassembled WGS sequence"/>
</dbReference>
<proteinExistence type="predicted"/>
<sequence>MSQQSRAPPPSPADPAPPAQLATLATLASAAKLLLETLGNRDFTAENHFALETLRRALGVSEPYIEILLRELEGHGIESADQPSPGRQDAERSSSKSRGLLQASLPKIVAIARELAKTRDARRNGSVRLTLLRELCGFLRVEVKAARKEVKRLEHVLEGKHTRRRHRRHRGDQVSGGGEGDGGGGEGGQAGKSRGSEGGDEGEGEGEGEDEQGHGTSSSPAKSSGDPWHADGRRSGELSKDRSSAHIVDQAPLIRTQSSSRHRAKGSSSRKGSIVPSTSSRCASNHSRKSVSRDVSNALPVSQVNTATLQVPSTQRAEGASSHAQSSRASLSSRHSSSRAGSVASRHPSSRHTVDEAPIERSQSRSTQRIKGVSKCAASRPSHHASNDARSVASRNSSSQHVVDEVPGIQIQRSSTERREKASSPSGSVRHASKDSKSDSSKASSSQHSRVTRAPTVSTISVESQAPSSTVANVGVGDSKAHASRSSNNAQASKHAVQDGSVHDRSSASHRSKSDAQVSSPVPFERPATVSASNKSSNTSSRVSERAKPDYRFKISQLNDGGWKFQQLPIKNAEVSPESKRSQEAAET</sequence>
<feature type="compositionally biased region" description="Basic and acidic residues" evidence="1">
    <location>
        <begin position="352"/>
        <end position="363"/>
    </location>
</feature>
<feature type="compositionally biased region" description="Low complexity" evidence="1">
    <location>
        <begin position="320"/>
        <end position="347"/>
    </location>
</feature>
<feature type="compositionally biased region" description="Polar residues" evidence="1">
    <location>
        <begin position="293"/>
        <end position="316"/>
    </location>
</feature>
<feature type="compositionally biased region" description="Basic and acidic residues" evidence="1">
    <location>
        <begin position="577"/>
        <end position="588"/>
    </location>
</feature>
<gene>
    <name evidence="2" type="ORF">CERZMDRAFT_97648</name>
</gene>
<feature type="compositionally biased region" description="Acidic residues" evidence="1">
    <location>
        <begin position="198"/>
        <end position="210"/>
    </location>
</feature>